<comment type="caution">
    <text evidence="3">The sequence shown here is derived from an EMBL/GenBank/DDBJ whole genome shotgun (WGS) entry which is preliminary data.</text>
</comment>
<organism evidence="3 4">
    <name type="scientific">Myriangium duriaei CBS 260.36</name>
    <dbReference type="NCBI Taxonomy" id="1168546"/>
    <lineage>
        <taxon>Eukaryota</taxon>
        <taxon>Fungi</taxon>
        <taxon>Dikarya</taxon>
        <taxon>Ascomycota</taxon>
        <taxon>Pezizomycotina</taxon>
        <taxon>Dothideomycetes</taxon>
        <taxon>Dothideomycetidae</taxon>
        <taxon>Myriangiales</taxon>
        <taxon>Myriangiaceae</taxon>
        <taxon>Myriangium</taxon>
    </lineage>
</organism>
<name>A0A9P4IUD5_9PEZI</name>
<dbReference type="EMBL" id="ML996092">
    <property type="protein sequence ID" value="KAF2148670.1"/>
    <property type="molecule type" value="Genomic_DNA"/>
</dbReference>
<feature type="chain" id="PRO_5040204457" evidence="2">
    <location>
        <begin position="29"/>
        <end position="214"/>
    </location>
</feature>
<sequence length="214" mass="22501">MEYPAPRRMCGRPALLAAFFVEVAGTAGHPFPAGCHLPPCHQFTVWKFGRNALSVSMILLHIANDHNTGCCHLAVTVFAVSSTTSPTRQTVSTGSPSMTIHATAPRAPVAPRLVLSLSLLNRDRQRANLVALGAFLLQMVTAPLAPTAPLAHLGSASQLTVLLLVRTPTHHTRCCSHTPSPSPSSSSSAITITISYTTPPPPPLSASPSISAHQ</sequence>
<evidence type="ECO:0000256" key="1">
    <source>
        <dbReference type="SAM" id="MobiDB-lite"/>
    </source>
</evidence>
<evidence type="ECO:0000256" key="2">
    <source>
        <dbReference type="SAM" id="SignalP"/>
    </source>
</evidence>
<proteinExistence type="predicted"/>
<protein>
    <submittedName>
        <fullName evidence="3">Uncharacterized protein</fullName>
    </submittedName>
</protein>
<dbReference type="Proteomes" id="UP000799439">
    <property type="component" value="Unassembled WGS sequence"/>
</dbReference>
<accession>A0A9P4IUD5</accession>
<keyword evidence="4" id="KW-1185">Reference proteome</keyword>
<keyword evidence="2" id="KW-0732">Signal</keyword>
<evidence type="ECO:0000313" key="3">
    <source>
        <dbReference type="EMBL" id="KAF2148670.1"/>
    </source>
</evidence>
<dbReference type="AlphaFoldDB" id="A0A9P4IUD5"/>
<reference evidence="3" key="1">
    <citation type="journal article" date="2020" name="Stud. Mycol.">
        <title>101 Dothideomycetes genomes: a test case for predicting lifestyles and emergence of pathogens.</title>
        <authorList>
            <person name="Haridas S."/>
            <person name="Albert R."/>
            <person name="Binder M."/>
            <person name="Bloem J."/>
            <person name="Labutti K."/>
            <person name="Salamov A."/>
            <person name="Andreopoulos B."/>
            <person name="Baker S."/>
            <person name="Barry K."/>
            <person name="Bills G."/>
            <person name="Bluhm B."/>
            <person name="Cannon C."/>
            <person name="Castanera R."/>
            <person name="Culley D."/>
            <person name="Daum C."/>
            <person name="Ezra D."/>
            <person name="Gonzalez J."/>
            <person name="Henrissat B."/>
            <person name="Kuo A."/>
            <person name="Liang C."/>
            <person name="Lipzen A."/>
            <person name="Lutzoni F."/>
            <person name="Magnuson J."/>
            <person name="Mondo S."/>
            <person name="Nolan M."/>
            <person name="Ohm R."/>
            <person name="Pangilinan J."/>
            <person name="Park H.-J."/>
            <person name="Ramirez L."/>
            <person name="Alfaro M."/>
            <person name="Sun H."/>
            <person name="Tritt A."/>
            <person name="Yoshinaga Y."/>
            <person name="Zwiers L.-H."/>
            <person name="Turgeon B."/>
            <person name="Goodwin S."/>
            <person name="Spatafora J."/>
            <person name="Crous P."/>
            <person name="Grigoriev I."/>
        </authorList>
    </citation>
    <scope>NUCLEOTIDE SEQUENCE</scope>
    <source>
        <strain evidence="3">CBS 260.36</strain>
    </source>
</reference>
<feature type="region of interest" description="Disordered" evidence="1">
    <location>
        <begin position="193"/>
        <end position="214"/>
    </location>
</feature>
<gene>
    <name evidence="3" type="ORF">K461DRAFT_51304</name>
</gene>
<evidence type="ECO:0000313" key="4">
    <source>
        <dbReference type="Proteomes" id="UP000799439"/>
    </source>
</evidence>
<feature type="signal peptide" evidence="2">
    <location>
        <begin position="1"/>
        <end position="28"/>
    </location>
</feature>